<name>A0A2U9S796_9PROT</name>
<proteinExistence type="predicted"/>
<dbReference type="Gene3D" id="3.90.550.10">
    <property type="entry name" value="Spore Coat Polysaccharide Biosynthesis Protein SpsA, Chain A"/>
    <property type="match status" value="1"/>
</dbReference>
<feature type="compositionally biased region" description="Low complexity" evidence="1">
    <location>
        <begin position="14"/>
        <end position="24"/>
    </location>
</feature>
<evidence type="ECO:0000313" key="3">
    <source>
        <dbReference type="EMBL" id="AWU95404.1"/>
    </source>
</evidence>
<dbReference type="Proteomes" id="UP000249605">
    <property type="component" value="Plasmid unnamed1"/>
</dbReference>
<dbReference type="EMBL" id="CP029830">
    <property type="protein sequence ID" value="AWU95404.1"/>
    <property type="molecule type" value="Genomic_DNA"/>
</dbReference>
<dbReference type="InterPro" id="IPR001173">
    <property type="entry name" value="Glyco_trans_2-like"/>
</dbReference>
<dbReference type="RefSeq" id="WP_111068171.1">
    <property type="nucleotide sequence ID" value="NZ_CP029830.1"/>
</dbReference>
<dbReference type="SUPFAM" id="SSF53448">
    <property type="entry name" value="Nucleotide-diphospho-sugar transferases"/>
    <property type="match status" value="1"/>
</dbReference>
<dbReference type="CDD" id="cd00761">
    <property type="entry name" value="Glyco_tranf_GTA_type"/>
    <property type="match status" value="1"/>
</dbReference>
<evidence type="ECO:0000259" key="2">
    <source>
        <dbReference type="Pfam" id="PF00535"/>
    </source>
</evidence>
<dbReference type="AlphaFoldDB" id="A0A2U9S796"/>
<feature type="region of interest" description="Disordered" evidence="1">
    <location>
        <begin position="1"/>
        <end position="41"/>
    </location>
</feature>
<gene>
    <name evidence="3" type="ORF">DM194_13780</name>
</gene>
<organism evidence="3 4">
    <name type="scientific">Azospirillum ramasamyi</name>
    <dbReference type="NCBI Taxonomy" id="682998"/>
    <lineage>
        <taxon>Bacteria</taxon>
        <taxon>Pseudomonadati</taxon>
        <taxon>Pseudomonadota</taxon>
        <taxon>Alphaproteobacteria</taxon>
        <taxon>Rhodospirillales</taxon>
        <taxon>Azospirillaceae</taxon>
        <taxon>Azospirillum</taxon>
    </lineage>
</organism>
<dbReference type="PANTHER" id="PTHR43685">
    <property type="entry name" value="GLYCOSYLTRANSFERASE"/>
    <property type="match status" value="1"/>
</dbReference>
<reference evidence="3 4" key="1">
    <citation type="submission" date="2018-06" db="EMBL/GenBank/DDBJ databases">
        <title>Complete genome sequencing of Azospirillum sp. M2T2B2.</title>
        <authorList>
            <person name="Heo J."/>
            <person name="Kim S.-J."/>
            <person name="Kwon S.-W."/>
            <person name="Anandham R."/>
        </authorList>
    </citation>
    <scope>NUCLEOTIDE SEQUENCE [LARGE SCALE GENOMIC DNA]</scope>
    <source>
        <strain evidence="3 4">M2T2B2</strain>
        <plasmid evidence="3 4">unnamed1</plasmid>
    </source>
</reference>
<dbReference type="InterPro" id="IPR050834">
    <property type="entry name" value="Glycosyltransf_2"/>
</dbReference>
<feature type="domain" description="Glycosyltransferase 2-like" evidence="2">
    <location>
        <begin position="41"/>
        <end position="138"/>
    </location>
</feature>
<dbReference type="KEGG" id="azm:DM194_13780"/>
<dbReference type="Pfam" id="PF00535">
    <property type="entry name" value="Glycos_transf_2"/>
    <property type="match status" value="1"/>
</dbReference>
<dbReference type="GO" id="GO:0016740">
    <property type="term" value="F:transferase activity"/>
    <property type="evidence" value="ECO:0007669"/>
    <property type="project" value="UniProtKB-KW"/>
</dbReference>
<dbReference type="PANTHER" id="PTHR43685:SF2">
    <property type="entry name" value="GLYCOSYLTRANSFERASE 2-LIKE DOMAIN-CONTAINING PROTEIN"/>
    <property type="match status" value="1"/>
</dbReference>
<evidence type="ECO:0000256" key="1">
    <source>
        <dbReference type="SAM" id="MobiDB-lite"/>
    </source>
</evidence>
<keyword evidence="4" id="KW-1185">Reference proteome</keyword>
<dbReference type="OrthoDB" id="6383742at2"/>
<keyword evidence="3" id="KW-0614">Plasmid</keyword>
<protein>
    <submittedName>
        <fullName evidence="3">Glycosyltransferase family 2 protein</fullName>
    </submittedName>
</protein>
<sequence>MSQNNEPASFNRPAAGKQGAGKQMAGEDRAGEQAAPNDQVTVVIPTRNRPDMVMRAVRSALDQTYRDLDVIVVIDGPDPATASHLATLADPRLTVMELQTNHGAAEARNIGVRAARGGWIAFLDDDDHWMPEKVELQMAARPPDVRFPIISCRCQVVTARGTFAWPRRLSTPADAIGDYLFVRRGLFKGETFAPTTTLLTPKALLLRNPVPKSRFDDWEWLITCGRIDGVALIHIPDVMAVHYTEENNRVTLSTCHNINHALEWAEEMRNHLSPRAYASLLLQATGGEQAARTAGTRWRILNSALRDGQPTPMALATFTMHSLMPVGLRRRLRQALFSASDAA</sequence>
<geneLocation type="plasmid" evidence="3 4">
    <name>unnamed1</name>
</geneLocation>
<keyword evidence="3" id="KW-0808">Transferase</keyword>
<accession>A0A2U9S796</accession>
<evidence type="ECO:0000313" key="4">
    <source>
        <dbReference type="Proteomes" id="UP000249605"/>
    </source>
</evidence>
<dbReference type="InterPro" id="IPR029044">
    <property type="entry name" value="Nucleotide-diphossugar_trans"/>
</dbReference>